<organism evidence="7 8">
    <name type="scientific">Candidatus Zambryskibacteria bacterium RIFCSPHIGHO2_01_FULL_49_18</name>
    <dbReference type="NCBI Taxonomy" id="1802740"/>
    <lineage>
        <taxon>Bacteria</taxon>
        <taxon>Candidatus Zambryskiibacteriota</taxon>
    </lineage>
</organism>
<evidence type="ECO:0000256" key="1">
    <source>
        <dbReference type="ARBA" id="ARBA00022670"/>
    </source>
</evidence>
<keyword evidence="2" id="KW-0479">Metal-binding</keyword>
<evidence type="ECO:0000313" key="7">
    <source>
        <dbReference type="EMBL" id="OHA91400.1"/>
    </source>
</evidence>
<dbReference type="Proteomes" id="UP000178612">
    <property type="component" value="Unassembled WGS sequence"/>
</dbReference>
<keyword evidence="3" id="KW-0378">Hydrolase</keyword>
<feature type="coiled-coil region" evidence="5">
    <location>
        <begin position="103"/>
        <end position="190"/>
    </location>
</feature>
<feature type="domain" description="Peptidase M10 metallopeptidase" evidence="6">
    <location>
        <begin position="218"/>
        <end position="252"/>
    </location>
</feature>
<dbReference type="Pfam" id="PF00413">
    <property type="entry name" value="Peptidase_M10"/>
    <property type="match status" value="1"/>
</dbReference>
<dbReference type="GO" id="GO:0006508">
    <property type="term" value="P:proteolysis"/>
    <property type="evidence" value="ECO:0007669"/>
    <property type="project" value="UniProtKB-KW"/>
</dbReference>
<evidence type="ECO:0000256" key="4">
    <source>
        <dbReference type="ARBA" id="ARBA00022833"/>
    </source>
</evidence>
<keyword evidence="4" id="KW-0862">Zinc</keyword>
<dbReference type="SUPFAM" id="SSF55486">
    <property type="entry name" value="Metalloproteases ('zincins'), catalytic domain"/>
    <property type="match status" value="1"/>
</dbReference>
<sequence length="277" mass="31485">MLKSLSTILFVILLLLAWQLYRNREIPACSRPIAYEIGAFDSRFGLSRRELISAMKEAEAVWETASGRDLFIYAQDNASLPVNLIYDYRQEVTEALGTIESGIKEDEADYNALESNYLKLKSEYNALKIAYEAKIAELNRKKRVTEAEFNQVQTLENELNGRIDELNKMVDRLNRLARELNLNVNQYNTVGASRGETYEGGVYWSDVEGQRINIYEFGSHAKLVRILAHEFGHALGLEHILDPRSIMYKLNQGDASTATSFDLAALEELCIVEADSR</sequence>
<reference evidence="7 8" key="1">
    <citation type="journal article" date="2016" name="Nat. Commun.">
        <title>Thousands of microbial genomes shed light on interconnected biogeochemical processes in an aquifer system.</title>
        <authorList>
            <person name="Anantharaman K."/>
            <person name="Brown C.T."/>
            <person name="Hug L.A."/>
            <person name="Sharon I."/>
            <person name="Castelle C.J."/>
            <person name="Probst A.J."/>
            <person name="Thomas B.C."/>
            <person name="Singh A."/>
            <person name="Wilkins M.J."/>
            <person name="Karaoz U."/>
            <person name="Brodie E.L."/>
            <person name="Williams K.H."/>
            <person name="Hubbard S.S."/>
            <person name="Banfield J.F."/>
        </authorList>
    </citation>
    <scope>NUCLEOTIDE SEQUENCE [LARGE SCALE GENOMIC DNA]</scope>
</reference>
<gene>
    <name evidence="7" type="ORF">A2758_02995</name>
</gene>
<dbReference type="InterPro" id="IPR001818">
    <property type="entry name" value="Pept_M10_metallopeptidase"/>
</dbReference>
<dbReference type="Gene3D" id="3.40.390.10">
    <property type="entry name" value="Collagenase (Catalytic Domain)"/>
    <property type="match status" value="1"/>
</dbReference>
<dbReference type="GO" id="GO:0004222">
    <property type="term" value="F:metalloendopeptidase activity"/>
    <property type="evidence" value="ECO:0007669"/>
    <property type="project" value="InterPro"/>
</dbReference>
<name>A0A1G2T279_9BACT</name>
<evidence type="ECO:0000256" key="2">
    <source>
        <dbReference type="ARBA" id="ARBA00022723"/>
    </source>
</evidence>
<dbReference type="InterPro" id="IPR024079">
    <property type="entry name" value="MetalloPept_cat_dom_sf"/>
</dbReference>
<comment type="caution">
    <text evidence="7">The sequence shown here is derived from an EMBL/GenBank/DDBJ whole genome shotgun (WGS) entry which is preliminary data.</text>
</comment>
<proteinExistence type="predicted"/>
<keyword evidence="1" id="KW-0645">Protease</keyword>
<evidence type="ECO:0000313" key="8">
    <source>
        <dbReference type="Proteomes" id="UP000178612"/>
    </source>
</evidence>
<dbReference type="GO" id="GO:0008270">
    <property type="term" value="F:zinc ion binding"/>
    <property type="evidence" value="ECO:0007669"/>
    <property type="project" value="InterPro"/>
</dbReference>
<protein>
    <recommendedName>
        <fullName evidence="6">Peptidase M10 metallopeptidase domain-containing protein</fullName>
    </recommendedName>
</protein>
<dbReference type="EMBL" id="MHVJ01000013">
    <property type="protein sequence ID" value="OHA91400.1"/>
    <property type="molecule type" value="Genomic_DNA"/>
</dbReference>
<dbReference type="GO" id="GO:0031012">
    <property type="term" value="C:extracellular matrix"/>
    <property type="evidence" value="ECO:0007669"/>
    <property type="project" value="InterPro"/>
</dbReference>
<evidence type="ECO:0000256" key="3">
    <source>
        <dbReference type="ARBA" id="ARBA00022801"/>
    </source>
</evidence>
<keyword evidence="5" id="KW-0175">Coiled coil</keyword>
<evidence type="ECO:0000256" key="5">
    <source>
        <dbReference type="SAM" id="Coils"/>
    </source>
</evidence>
<accession>A0A1G2T279</accession>
<dbReference type="AlphaFoldDB" id="A0A1G2T279"/>
<evidence type="ECO:0000259" key="6">
    <source>
        <dbReference type="Pfam" id="PF00413"/>
    </source>
</evidence>